<dbReference type="Proteomes" id="UP001499895">
    <property type="component" value="Unassembled WGS sequence"/>
</dbReference>
<keyword evidence="3" id="KW-1003">Cell membrane</keyword>
<keyword evidence="2" id="KW-0813">Transport</keyword>
<evidence type="ECO:0000256" key="9">
    <source>
        <dbReference type="SAM" id="Phobius"/>
    </source>
</evidence>
<organism evidence="10 11">
    <name type="scientific">Streptomyces stramineus</name>
    <dbReference type="NCBI Taxonomy" id="173861"/>
    <lineage>
        <taxon>Bacteria</taxon>
        <taxon>Bacillati</taxon>
        <taxon>Actinomycetota</taxon>
        <taxon>Actinomycetes</taxon>
        <taxon>Kitasatosporales</taxon>
        <taxon>Streptomycetaceae</taxon>
        <taxon>Streptomyces</taxon>
    </lineage>
</organism>
<feature type="transmembrane region" description="Helical" evidence="9">
    <location>
        <begin position="217"/>
        <end position="239"/>
    </location>
</feature>
<dbReference type="PANTHER" id="PTHR32196:SF21">
    <property type="entry name" value="ABC TRANSPORTER PERMEASE PROTEIN YPHD-RELATED"/>
    <property type="match status" value="1"/>
</dbReference>
<feature type="transmembrane region" description="Helical" evidence="9">
    <location>
        <begin position="45"/>
        <end position="65"/>
    </location>
</feature>
<proteinExistence type="predicted"/>
<evidence type="ECO:0000256" key="1">
    <source>
        <dbReference type="ARBA" id="ARBA00004651"/>
    </source>
</evidence>
<evidence type="ECO:0000256" key="7">
    <source>
        <dbReference type="ARBA" id="ARBA00023136"/>
    </source>
</evidence>
<feature type="transmembrane region" description="Helical" evidence="9">
    <location>
        <begin position="168"/>
        <end position="188"/>
    </location>
</feature>
<accession>A0ABP3KDB5</accession>
<evidence type="ECO:0000256" key="3">
    <source>
        <dbReference type="ARBA" id="ARBA00022475"/>
    </source>
</evidence>
<evidence type="ECO:0000256" key="8">
    <source>
        <dbReference type="SAM" id="MobiDB-lite"/>
    </source>
</evidence>
<feature type="compositionally biased region" description="Low complexity" evidence="8">
    <location>
        <begin position="339"/>
        <end position="374"/>
    </location>
</feature>
<sequence>MTAPPRHRFGHLVGAYGLLALGALLFVAFSLALPDTFPTLDSVSAVLSGQSIPALLALGATLPIATGKFDLSIGYGLGLAHVTAMQLLVTAGWSWPLACAVVILGGAAVGAVNGAVVVFARIDSFIATLGTGSVMYAFTGWITDGARIVPGPRGMPEAFTALYDSRFLGLPVSAFYVLALTAVLWLLLERLPLGRYLYVIGSNPRAADLLGIPTRRYVVLAFTGSGLVVGIAGVLLAAQQRIGNPSVGMDYLLPAFVGALLGATAIRPGRANAPGTLVAVTVLAVGLAGIGQLGADFWVTPLFNGSTLLLAVGLAGYAARRQLRRRRAEPSRSLRDLPRVAPWRPGPRPAARSPCSRWPGRAPSPAAASAARRPVPSPPPRGRREPASRPPWPGPKRPSGRPRRPTPRGRAPPEAPGPSPARASSTSRRP</sequence>
<feature type="transmembrane region" description="Helical" evidence="9">
    <location>
        <begin position="72"/>
        <end position="89"/>
    </location>
</feature>
<keyword evidence="6 9" id="KW-1133">Transmembrane helix</keyword>
<dbReference type="CDD" id="cd06579">
    <property type="entry name" value="TM_PBP1_transp_AraH_like"/>
    <property type="match status" value="1"/>
</dbReference>
<evidence type="ECO:0008006" key="12">
    <source>
        <dbReference type="Google" id="ProtNLM"/>
    </source>
</evidence>
<feature type="transmembrane region" description="Helical" evidence="9">
    <location>
        <begin position="126"/>
        <end position="148"/>
    </location>
</feature>
<name>A0ABP3KDB5_9ACTN</name>
<evidence type="ECO:0000256" key="6">
    <source>
        <dbReference type="ARBA" id="ARBA00022989"/>
    </source>
</evidence>
<dbReference type="Pfam" id="PF02653">
    <property type="entry name" value="BPD_transp_2"/>
    <property type="match status" value="1"/>
</dbReference>
<evidence type="ECO:0000256" key="4">
    <source>
        <dbReference type="ARBA" id="ARBA00022519"/>
    </source>
</evidence>
<keyword evidence="7 9" id="KW-0472">Membrane</keyword>
<evidence type="ECO:0000256" key="5">
    <source>
        <dbReference type="ARBA" id="ARBA00022692"/>
    </source>
</evidence>
<feature type="transmembrane region" description="Helical" evidence="9">
    <location>
        <begin position="12"/>
        <end position="33"/>
    </location>
</feature>
<feature type="transmembrane region" description="Helical" evidence="9">
    <location>
        <begin position="251"/>
        <end position="269"/>
    </location>
</feature>
<gene>
    <name evidence="10" type="ORF">GCM10009544_43730</name>
</gene>
<dbReference type="InterPro" id="IPR001851">
    <property type="entry name" value="ABC_transp_permease"/>
</dbReference>
<evidence type="ECO:0000256" key="2">
    <source>
        <dbReference type="ARBA" id="ARBA00022448"/>
    </source>
</evidence>
<keyword evidence="11" id="KW-1185">Reference proteome</keyword>
<feature type="transmembrane region" description="Helical" evidence="9">
    <location>
        <begin position="95"/>
        <end position="119"/>
    </location>
</feature>
<feature type="transmembrane region" description="Helical" evidence="9">
    <location>
        <begin position="301"/>
        <end position="319"/>
    </location>
</feature>
<reference evidence="11" key="1">
    <citation type="journal article" date="2019" name="Int. J. Syst. Evol. Microbiol.">
        <title>The Global Catalogue of Microorganisms (GCM) 10K type strain sequencing project: providing services to taxonomists for standard genome sequencing and annotation.</title>
        <authorList>
            <consortium name="The Broad Institute Genomics Platform"/>
            <consortium name="The Broad Institute Genome Sequencing Center for Infectious Disease"/>
            <person name="Wu L."/>
            <person name="Ma J."/>
        </authorList>
    </citation>
    <scope>NUCLEOTIDE SEQUENCE [LARGE SCALE GENOMIC DNA]</scope>
    <source>
        <strain evidence="11">JCM 10649</strain>
    </source>
</reference>
<protein>
    <recommendedName>
        <fullName evidence="12">ABC transporter permease</fullName>
    </recommendedName>
</protein>
<evidence type="ECO:0000313" key="11">
    <source>
        <dbReference type="Proteomes" id="UP001499895"/>
    </source>
</evidence>
<dbReference type="EMBL" id="BAAAHB010000054">
    <property type="protein sequence ID" value="GAA0476983.1"/>
    <property type="molecule type" value="Genomic_DNA"/>
</dbReference>
<feature type="compositionally biased region" description="Basic and acidic residues" evidence="8">
    <location>
        <begin position="328"/>
        <end position="338"/>
    </location>
</feature>
<keyword evidence="5 9" id="KW-0812">Transmembrane</keyword>
<evidence type="ECO:0000313" key="10">
    <source>
        <dbReference type="EMBL" id="GAA0476983.1"/>
    </source>
</evidence>
<feature type="compositionally biased region" description="Low complexity" evidence="8">
    <location>
        <begin position="420"/>
        <end position="430"/>
    </location>
</feature>
<comment type="caution">
    <text evidence="10">The sequence shown here is derived from an EMBL/GenBank/DDBJ whole genome shotgun (WGS) entry which is preliminary data.</text>
</comment>
<feature type="compositionally biased region" description="Basic residues" evidence="8">
    <location>
        <begin position="398"/>
        <end position="407"/>
    </location>
</feature>
<comment type="subcellular location">
    <subcellularLocation>
        <location evidence="1">Cell membrane</location>
        <topology evidence="1">Multi-pass membrane protein</topology>
    </subcellularLocation>
</comment>
<dbReference type="PANTHER" id="PTHR32196">
    <property type="entry name" value="ABC TRANSPORTER PERMEASE PROTEIN YPHD-RELATED-RELATED"/>
    <property type="match status" value="1"/>
</dbReference>
<keyword evidence="4" id="KW-0997">Cell inner membrane</keyword>
<feature type="region of interest" description="Disordered" evidence="8">
    <location>
        <begin position="323"/>
        <end position="430"/>
    </location>
</feature>
<feature type="transmembrane region" description="Helical" evidence="9">
    <location>
        <begin position="276"/>
        <end position="295"/>
    </location>
</feature>